<dbReference type="PANTHER" id="PTHR46138:SF1">
    <property type="entry name" value="PROTEIN DR1"/>
    <property type="match status" value="1"/>
</dbReference>
<dbReference type="CDD" id="cd22905">
    <property type="entry name" value="HFD_Dr1"/>
    <property type="match status" value="1"/>
</dbReference>
<feature type="domain" description="Transcription factor CBF/NF-Y/archaeal histone" evidence="4">
    <location>
        <begin position="20"/>
        <end position="81"/>
    </location>
</feature>
<evidence type="ECO:0000256" key="2">
    <source>
        <dbReference type="ARBA" id="ARBA00023242"/>
    </source>
</evidence>
<dbReference type="GO" id="GO:0046982">
    <property type="term" value="F:protein heterodimerization activity"/>
    <property type="evidence" value="ECO:0007669"/>
    <property type="project" value="InterPro"/>
</dbReference>
<sequence>MSDDDGDYGRSKRESCDLMLPKATVFRTIKEVLPEGYRCSSETGNLIMECCMEFMRMISDETSQLCAKEGKSTIGADHVLRSLESLGFHAWKTELDAALLSHKEISKKKPKMNKNPMLNSGLSHEELVRQQMALFEKAAASQNPRSSNQGQEKAVPKKAEGEPPLKKSKTEKKEG</sequence>
<organism evidence="5">
    <name type="scientific">Hanusia phi</name>
    <dbReference type="NCBI Taxonomy" id="3032"/>
    <lineage>
        <taxon>Eukaryota</taxon>
        <taxon>Cryptophyceae</taxon>
        <taxon>Pyrenomonadales</taxon>
        <taxon>Geminigeraceae</taxon>
        <taxon>Hanusia</taxon>
    </lineage>
</organism>
<proteinExistence type="predicted"/>
<accession>A0A7S0HCW9</accession>
<dbReference type="GO" id="GO:0017025">
    <property type="term" value="F:TBP-class protein binding"/>
    <property type="evidence" value="ECO:0007669"/>
    <property type="project" value="TreeGrafter"/>
</dbReference>
<dbReference type="PANTHER" id="PTHR46138">
    <property type="entry name" value="PROTEIN DR1"/>
    <property type="match status" value="1"/>
</dbReference>
<reference evidence="5" key="1">
    <citation type="submission" date="2021-01" db="EMBL/GenBank/DDBJ databases">
        <authorList>
            <person name="Corre E."/>
            <person name="Pelletier E."/>
            <person name="Niang G."/>
            <person name="Scheremetjew M."/>
            <person name="Finn R."/>
            <person name="Kale V."/>
            <person name="Holt S."/>
            <person name="Cochrane G."/>
            <person name="Meng A."/>
            <person name="Brown T."/>
            <person name="Cohen L."/>
        </authorList>
    </citation>
    <scope>NUCLEOTIDE SEQUENCE</scope>
    <source>
        <strain evidence="5">CCMP325</strain>
    </source>
</reference>
<dbReference type="InterPro" id="IPR003958">
    <property type="entry name" value="CBFA_NFYB_domain"/>
</dbReference>
<dbReference type="InterPro" id="IPR042225">
    <property type="entry name" value="Ncb2"/>
</dbReference>
<dbReference type="Gene3D" id="1.10.20.10">
    <property type="entry name" value="Histone, subunit A"/>
    <property type="match status" value="1"/>
</dbReference>
<dbReference type="GO" id="GO:0017054">
    <property type="term" value="C:negative cofactor 2 complex"/>
    <property type="evidence" value="ECO:0007669"/>
    <property type="project" value="InterPro"/>
</dbReference>
<feature type="region of interest" description="Disordered" evidence="3">
    <location>
        <begin position="133"/>
        <end position="175"/>
    </location>
</feature>
<evidence type="ECO:0000256" key="3">
    <source>
        <dbReference type="SAM" id="MobiDB-lite"/>
    </source>
</evidence>
<dbReference type="GO" id="GO:0016251">
    <property type="term" value="F:RNA polymerase II general transcription initiation factor activity"/>
    <property type="evidence" value="ECO:0007669"/>
    <property type="project" value="TreeGrafter"/>
</dbReference>
<gene>
    <name evidence="5" type="ORF">HPHI1048_LOCUS4910</name>
</gene>
<evidence type="ECO:0000313" key="5">
    <source>
        <dbReference type="EMBL" id="CAD8473764.1"/>
    </source>
</evidence>
<dbReference type="Pfam" id="PF00808">
    <property type="entry name" value="CBFD_NFYB_HMF"/>
    <property type="match status" value="1"/>
</dbReference>
<dbReference type="GO" id="GO:0051123">
    <property type="term" value="P:RNA polymerase II preinitiation complex assembly"/>
    <property type="evidence" value="ECO:0007669"/>
    <property type="project" value="TreeGrafter"/>
</dbReference>
<dbReference type="GO" id="GO:0000122">
    <property type="term" value="P:negative regulation of transcription by RNA polymerase II"/>
    <property type="evidence" value="ECO:0007669"/>
    <property type="project" value="InterPro"/>
</dbReference>
<dbReference type="SUPFAM" id="SSF47113">
    <property type="entry name" value="Histone-fold"/>
    <property type="match status" value="1"/>
</dbReference>
<name>A0A7S0HCW9_9CRYP</name>
<feature type="compositionally biased region" description="Basic residues" evidence="3">
    <location>
        <begin position="166"/>
        <end position="175"/>
    </location>
</feature>
<dbReference type="EMBL" id="HBEO01006970">
    <property type="protein sequence ID" value="CAD8473764.1"/>
    <property type="molecule type" value="Transcribed_RNA"/>
</dbReference>
<comment type="subcellular location">
    <subcellularLocation>
        <location evidence="1">Nucleus</location>
    </subcellularLocation>
</comment>
<feature type="compositionally biased region" description="Basic and acidic residues" evidence="3">
    <location>
        <begin position="154"/>
        <end position="165"/>
    </location>
</feature>
<evidence type="ECO:0000259" key="4">
    <source>
        <dbReference type="Pfam" id="PF00808"/>
    </source>
</evidence>
<evidence type="ECO:0000256" key="1">
    <source>
        <dbReference type="ARBA" id="ARBA00004123"/>
    </source>
</evidence>
<dbReference type="InterPro" id="IPR009072">
    <property type="entry name" value="Histone-fold"/>
</dbReference>
<feature type="compositionally biased region" description="Polar residues" evidence="3">
    <location>
        <begin position="140"/>
        <end position="151"/>
    </location>
</feature>
<dbReference type="AlphaFoldDB" id="A0A7S0HCW9"/>
<keyword evidence="2" id="KW-0539">Nucleus</keyword>
<protein>
    <recommendedName>
        <fullName evidence="4">Transcription factor CBF/NF-Y/archaeal histone domain-containing protein</fullName>
    </recommendedName>
</protein>